<evidence type="ECO:0000256" key="2">
    <source>
        <dbReference type="SAM" id="MobiDB-lite"/>
    </source>
</evidence>
<sequence length="429" mass="48355">MIIIKKVMGRKLDMLLGRKKSKAGKLKSLLRLALYRLTVLKNQRLVCSSHSRSDVAQLLRLAQTQRALLRVEHVMKDQDMLDAFLMLDTHCNVLLERITLIENHKVCPEELREAVTSLIFASSRCSGFPELQEMRSVFASMYGKEFMVLRDNCGVDAKMIQKMSTAQPNLESRIKATKEIALAEGITVDIEKIISEKMEESGLRQTKTQGQPTPDPPVEPEEPKLGSLSLNGVDRCVQFSASMNSRHNYKDAVSAARAAFESATFAAAAARVAVELSRSESQGKGLSDENDDRMHSARSFNNGPGQEVLERPKIFHPVEPEKNSVSESSSDSDEEGFYERRRMEVWKKEINMVSCQPYGIQSSPRFQSDSLQKQSKRVAFEASVNEEKHSVYGAEARTQTEGPCVDNWAKLRSSRETRQFSVRTRRGFQ</sequence>
<dbReference type="InterPro" id="IPR042277">
    <property type="entry name" value="IST1-like"/>
</dbReference>
<proteinExistence type="inferred from homology"/>
<feature type="region of interest" description="Disordered" evidence="2">
    <location>
        <begin position="276"/>
        <end position="337"/>
    </location>
</feature>
<dbReference type="GO" id="GO:0015031">
    <property type="term" value="P:protein transport"/>
    <property type="evidence" value="ECO:0007669"/>
    <property type="project" value="InterPro"/>
</dbReference>
<dbReference type="InterPro" id="IPR005061">
    <property type="entry name" value="Ist1"/>
</dbReference>
<protein>
    <submittedName>
        <fullName evidence="3">Uncharacterized protein</fullName>
    </submittedName>
</protein>
<dbReference type="Proteomes" id="UP001179952">
    <property type="component" value="Unassembled WGS sequence"/>
</dbReference>
<dbReference type="PANTHER" id="PTHR12161:SF16">
    <property type="entry name" value="REGULATOR OF VPS4 ACTIVITY IN THE MVB PATHWAY PROTEIN"/>
    <property type="match status" value="1"/>
</dbReference>
<feature type="compositionally biased region" description="Basic and acidic residues" evidence="2">
    <location>
        <begin position="308"/>
        <end position="324"/>
    </location>
</feature>
<organism evidence="3 4">
    <name type="scientific">Acorus gramineus</name>
    <name type="common">Dwarf sweet flag</name>
    <dbReference type="NCBI Taxonomy" id="55184"/>
    <lineage>
        <taxon>Eukaryota</taxon>
        <taxon>Viridiplantae</taxon>
        <taxon>Streptophyta</taxon>
        <taxon>Embryophyta</taxon>
        <taxon>Tracheophyta</taxon>
        <taxon>Spermatophyta</taxon>
        <taxon>Magnoliopsida</taxon>
        <taxon>Liliopsida</taxon>
        <taxon>Acoraceae</taxon>
        <taxon>Acorus</taxon>
    </lineage>
</organism>
<gene>
    <name evidence="3" type="ORF">QJS04_geneDACA011905</name>
</gene>
<accession>A0AAV9AHF3</accession>
<dbReference type="AlphaFoldDB" id="A0AAV9AHF3"/>
<feature type="region of interest" description="Disordered" evidence="2">
    <location>
        <begin position="200"/>
        <end position="227"/>
    </location>
</feature>
<dbReference type="Pfam" id="PF03398">
    <property type="entry name" value="Ist1"/>
    <property type="match status" value="1"/>
</dbReference>
<comment type="caution">
    <text evidence="3">The sequence shown here is derived from an EMBL/GenBank/DDBJ whole genome shotgun (WGS) entry which is preliminary data.</text>
</comment>
<keyword evidence="4" id="KW-1185">Reference proteome</keyword>
<reference evidence="3" key="2">
    <citation type="submission" date="2023-06" db="EMBL/GenBank/DDBJ databases">
        <authorList>
            <person name="Ma L."/>
            <person name="Liu K.-W."/>
            <person name="Li Z."/>
            <person name="Hsiao Y.-Y."/>
            <person name="Qi Y."/>
            <person name="Fu T."/>
            <person name="Tang G."/>
            <person name="Zhang D."/>
            <person name="Sun W.-H."/>
            <person name="Liu D.-K."/>
            <person name="Li Y."/>
            <person name="Chen G.-Z."/>
            <person name="Liu X.-D."/>
            <person name="Liao X.-Y."/>
            <person name="Jiang Y.-T."/>
            <person name="Yu X."/>
            <person name="Hao Y."/>
            <person name="Huang J."/>
            <person name="Zhao X.-W."/>
            <person name="Ke S."/>
            <person name="Chen Y.-Y."/>
            <person name="Wu W.-L."/>
            <person name="Hsu J.-L."/>
            <person name="Lin Y.-F."/>
            <person name="Huang M.-D."/>
            <person name="Li C.-Y."/>
            <person name="Huang L."/>
            <person name="Wang Z.-W."/>
            <person name="Zhao X."/>
            <person name="Zhong W.-Y."/>
            <person name="Peng D.-H."/>
            <person name="Ahmad S."/>
            <person name="Lan S."/>
            <person name="Zhang J.-S."/>
            <person name="Tsai W.-C."/>
            <person name="Van De Peer Y."/>
            <person name="Liu Z.-J."/>
        </authorList>
    </citation>
    <scope>NUCLEOTIDE SEQUENCE</scope>
    <source>
        <strain evidence="3">SCP</strain>
        <tissue evidence="3">Leaves</tissue>
    </source>
</reference>
<reference evidence="3" key="1">
    <citation type="journal article" date="2023" name="Nat. Commun.">
        <title>Diploid and tetraploid genomes of Acorus and the evolution of monocots.</title>
        <authorList>
            <person name="Ma L."/>
            <person name="Liu K.W."/>
            <person name="Li Z."/>
            <person name="Hsiao Y.Y."/>
            <person name="Qi Y."/>
            <person name="Fu T."/>
            <person name="Tang G.D."/>
            <person name="Zhang D."/>
            <person name="Sun W.H."/>
            <person name="Liu D.K."/>
            <person name="Li Y."/>
            <person name="Chen G.Z."/>
            <person name="Liu X.D."/>
            <person name="Liao X.Y."/>
            <person name="Jiang Y.T."/>
            <person name="Yu X."/>
            <person name="Hao Y."/>
            <person name="Huang J."/>
            <person name="Zhao X.W."/>
            <person name="Ke S."/>
            <person name="Chen Y.Y."/>
            <person name="Wu W.L."/>
            <person name="Hsu J.L."/>
            <person name="Lin Y.F."/>
            <person name="Huang M.D."/>
            <person name="Li C.Y."/>
            <person name="Huang L."/>
            <person name="Wang Z.W."/>
            <person name="Zhao X."/>
            <person name="Zhong W.Y."/>
            <person name="Peng D.H."/>
            <person name="Ahmad S."/>
            <person name="Lan S."/>
            <person name="Zhang J.S."/>
            <person name="Tsai W.C."/>
            <person name="Van de Peer Y."/>
            <person name="Liu Z.J."/>
        </authorList>
    </citation>
    <scope>NUCLEOTIDE SEQUENCE</scope>
    <source>
        <strain evidence="3">SCP</strain>
    </source>
</reference>
<dbReference type="EMBL" id="JAUJYN010000009">
    <property type="protein sequence ID" value="KAK1263803.1"/>
    <property type="molecule type" value="Genomic_DNA"/>
</dbReference>
<comment type="similarity">
    <text evidence="1">Belongs to the IST1 family.</text>
</comment>
<dbReference type="PANTHER" id="PTHR12161">
    <property type="entry name" value="IST1 FAMILY MEMBER"/>
    <property type="match status" value="1"/>
</dbReference>
<evidence type="ECO:0000256" key="1">
    <source>
        <dbReference type="ARBA" id="ARBA00005536"/>
    </source>
</evidence>
<name>A0AAV9AHF3_ACOGR</name>
<dbReference type="FunFam" id="1.20.1260.60:FF:000002">
    <property type="entry name" value="Vacuolar protein sorting-associated protein IST1"/>
    <property type="match status" value="1"/>
</dbReference>
<dbReference type="Gene3D" id="1.20.1260.60">
    <property type="entry name" value="Vacuolar protein sorting-associated protein Ist1"/>
    <property type="match status" value="1"/>
</dbReference>
<evidence type="ECO:0000313" key="3">
    <source>
        <dbReference type="EMBL" id="KAK1263803.1"/>
    </source>
</evidence>
<evidence type="ECO:0000313" key="4">
    <source>
        <dbReference type="Proteomes" id="UP001179952"/>
    </source>
</evidence>